<feature type="compositionally biased region" description="Basic and acidic residues" evidence="1">
    <location>
        <begin position="47"/>
        <end position="76"/>
    </location>
</feature>
<evidence type="ECO:0000256" key="1">
    <source>
        <dbReference type="SAM" id="MobiDB-lite"/>
    </source>
</evidence>
<name>A0AAV5JZ00_9ROSI</name>
<accession>A0AAV5JZ00</accession>
<dbReference type="Proteomes" id="UP001054252">
    <property type="component" value="Unassembled WGS sequence"/>
</dbReference>
<keyword evidence="3" id="KW-1185">Reference proteome</keyword>
<dbReference type="AlphaFoldDB" id="A0AAV5JZ00"/>
<feature type="region of interest" description="Disordered" evidence="1">
    <location>
        <begin position="1"/>
        <end position="79"/>
    </location>
</feature>
<dbReference type="EMBL" id="BPVZ01000054">
    <property type="protein sequence ID" value="GKV19898.1"/>
    <property type="molecule type" value="Genomic_DNA"/>
</dbReference>
<organism evidence="2 3">
    <name type="scientific">Rubroshorea leprosula</name>
    <dbReference type="NCBI Taxonomy" id="152421"/>
    <lineage>
        <taxon>Eukaryota</taxon>
        <taxon>Viridiplantae</taxon>
        <taxon>Streptophyta</taxon>
        <taxon>Embryophyta</taxon>
        <taxon>Tracheophyta</taxon>
        <taxon>Spermatophyta</taxon>
        <taxon>Magnoliopsida</taxon>
        <taxon>eudicotyledons</taxon>
        <taxon>Gunneridae</taxon>
        <taxon>Pentapetalae</taxon>
        <taxon>rosids</taxon>
        <taxon>malvids</taxon>
        <taxon>Malvales</taxon>
        <taxon>Dipterocarpaceae</taxon>
        <taxon>Rubroshorea</taxon>
    </lineage>
</organism>
<comment type="caution">
    <text evidence="2">The sequence shown here is derived from an EMBL/GenBank/DDBJ whole genome shotgun (WGS) entry which is preliminary data.</text>
</comment>
<evidence type="ECO:0000313" key="3">
    <source>
        <dbReference type="Proteomes" id="UP001054252"/>
    </source>
</evidence>
<evidence type="ECO:0008006" key="4">
    <source>
        <dbReference type="Google" id="ProtNLM"/>
    </source>
</evidence>
<proteinExistence type="predicted"/>
<dbReference type="Gene3D" id="3.70.10.10">
    <property type="match status" value="1"/>
</dbReference>
<feature type="compositionally biased region" description="Low complexity" evidence="1">
    <location>
        <begin position="33"/>
        <end position="42"/>
    </location>
</feature>
<protein>
    <recommendedName>
        <fullName evidence="4">Proliferating cell nuclear antigen</fullName>
    </recommendedName>
</protein>
<reference evidence="2 3" key="1">
    <citation type="journal article" date="2021" name="Commun. Biol.">
        <title>The genome of Shorea leprosula (Dipterocarpaceae) highlights the ecological relevance of drought in aseasonal tropical rainforests.</title>
        <authorList>
            <person name="Ng K.K.S."/>
            <person name="Kobayashi M.J."/>
            <person name="Fawcett J.A."/>
            <person name="Hatakeyama M."/>
            <person name="Paape T."/>
            <person name="Ng C.H."/>
            <person name="Ang C.C."/>
            <person name="Tnah L.H."/>
            <person name="Lee C.T."/>
            <person name="Nishiyama T."/>
            <person name="Sese J."/>
            <person name="O'Brien M.J."/>
            <person name="Copetti D."/>
            <person name="Mohd Noor M.I."/>
            <person name="Ong R.C."/>
            <person name="Putra M."/>
            <person name="Sireger I.Z."/>
            <person name="Indrioko S."/>
            <person name="Kosugi Y."/>
            <person name="Izuno A."/>
            <person name="Isagi Y."/>
            <person name="Lee S.L."/>
            <person name="Shimizu K.K."/>
        </authorList>
    </citation>
    <scope>NUCLEOTIDE SEQUENCE [LARGE SCALE GENOMIC DNA]</scope>
    <source>
        <strain evidence="2">214</strain>
    </source>
</reference>
<evidence type="ECO:0000313" key="2">
    <source>
        <dbReference type="EMBL" id="GKV19898.1"/>
    </source>
</evidence>
<sequence>MNVSGNAKPVKKEVIVIDEEPVVNSTRKTQKRSNPAANSSKSKNVKVKKEEPQDLHGHTVKKEESAKKEESGDPDKTGFTLELNSHAAFGLRNALRAIRIPKIYRSNLEAKPSQLQIQIKNLDGSFKALLTLKPDACTVFNCTQSYMLGLEFDRLLAAICNPAQDDQSIIRLSIGDRKLPLIIQSGTNSTTFEVELQSLVSSANAPAVYASIFLSSGFFNCILHSMEEMVAYKVSLGNQLDINNLGIDIEITSKAVKITAVGVGYHLNPQQFSLP</sequence>
<gene>
    <name evidence="2" type="ORF">SLEP1_g30095</name>
</gene>